<dbReference type="PIRSF" id="PIRSF006066">
    <property type="entry name" value="HI0050"/>
    <property type="match status" value="1"/>
</dbReference>
<dbReference type="Pfam" id="PF06808">
    <property type="entry name" value="DctM"/>
    <property type="match status" value="1"/>
</dbReference>
<dbReference type="PANTHER" id="PTHR33362:SF5">
    <property type="entry name" value="C4-DICARBOXYLATE TRAP TRANSPORTER LARGE PERMEASE PROTEIN DCTM"/>
    <property type="match status" value="1"/>
</dbReference>
<dbReference type="KEGG" id="paby:Ga0080574_TMP466"/>
<evidence type="ECO:0000313" key="9">
    <source>
        <dbReference type="EMBL" id="APZ50800.1"/>
    </source>
</evidence>
<keyword evidence="2" id="KW-1003">Cell membrane</keyword>
<dbReference type="OrthoDB" id="9790209at2"/>
<feature type="domain" description="TRAP C4-dicarboxylate transport system permease DctM subunit" evidence="8">
    <location>
        <begin position="11"/>
        <end position="423"/>
    </location>
</feature>
<comment type="subunit">
    <text evidence="7">The complex comprises the extracytoplasmic solute receptor protein and the two transmembrane proteins.</text>
</comment>
<evidence type="ECO:0000256" key="6">
    <source>
        <dbReference type="ARBA" id="ARBA00023136"/>
    </source>
</evidence>
<dbReference type="GO" id="GO:0022857">
    <property type="term" value="F:transmembrane transporter activity"/>
    <property type="evidence" value="ECO:0007669"/>
    <property type="project" value="UniProtKB-UniRule"/>
</dbReference>
<dbReference type="InterPro" id="IPR010656">
    <property type="entry name" value="DctM"/>
</dbReference>
<dbReference type="GO" id="GO:0005886">
    <property type="term" value="C:plasma membrane"/>
    <property type="evidence" value="ECO:0007669"/>
    <property type="project" value="UniProtKB-SubCell"/>
</dbReference>
<reference evidence="9 10" key="1">
    <citation type="submission" date="2016-04" db="EMBL/GenBank/DDBJ databases">
        <title>Deep-sea bacteria in the southern Pacific.</title>
        <authorList>
            <person name="Tang K."/>
        </authorList>
    </citation>
    <scope>NUCLEOTIDE SEQUENCE [LARGE SCALE GENOMIC DNA]</scope>
    <source>
        <strain evidence="9 10">JLT2014</strain>
        <plasmid evidence="10">ppaby1</plasmid>
    </source>
</reference>
<dbReference type="NCBIfam" id="TIGR00786">
    <property type="entry name" value="dctM"/>
    <property type="match status" value="1"/>
</dbReference>
<organism evidence="9 10">
    <name type="scientific">Salipiger abyssi</name>
    <dbReference type="NCBI Taxonomy" id="1250539"/>
    <lineage>
        <taxon>Bacteria</taxon>
        <taxon>Pseudomonadati</taxon>
        <taxon>Pseudomonadota</taxon>
        <taxon>Alphaproteobacteria</taxon>
        <taxon>Rhodobacterales</taxon>
        <taxon>Roseobacteraceae</taxon>
        <taxon>Salipiger</taxon>
    </lineage>
</organism>
<keyword evidence="3 7" id="KW-0997">Cell inner membrane</keyword>
<keyword evidence="4" id="KW-0812">Transmembrane</keyword>
<evidence type="ECO:0000313" key="10">
    <source>
        <dbReference type="Proteomes" id="UP000187059"/>
    </source>
</evidence>
<evidence type="ECO:0000256" key="4">
    <source>
        <dbReference type="ARBA" id="ARBA00022692"/>
    </source>
</evidence>
<dbReference type="InterPro" id="IPR004681">
    <property type="entry name" value="TRAP_DctM"/>
</dbReference>
<evidence type="ECO:0000259" key="8">
    <source>
        <dbReference type="Pfam" id="PF06808"/>
    </source>
</evidence>
<keyword evidence="7" id="KW-0813">Transport</keyword>
<comment type="subcellular location">
    <subcellularLocation>
        <location evidence="1 7">Cell inner membrane</location>
        <topology evidence="1 7">Multi-pass membrane protein</topology>
    </subcellularLocation>
</comment>
<protein>
    <recommendedName>
        <fullName evidence="7">TRAP transporter large permease protein</fullName>
    </recommendedName>
</protein>
<keyword evidence="6" id="KW-0472">Membrane</keyword>
<proteinExistence type="inferred from homology"/>
<sequence>MSGIAIGALALVGAIVLIGLRVHIGLALGLTAIVGINAIVGSAAMMAVVTSVPYEFAASWELSAIPMFLFMGNLVFHSGMTDSLFRAARVWMSRLPGGLAIATNFACAGFAAASGSSLATTISMARIAIPEMRRHGYDLGLATGVVAAAGTLGSLIPPSILLVLYGIFAKVSVTKLFVAAIVPGVLTALAYGAMIMIRCKLRPELTPMPDERASWSEKLAVLREIWPLPVLVIGVIGSIYSGIATATEAGAVGAVLAFLIALLQGRLSLATFRTSVVESVQTTASLFFIALGAILMVRLMAFSGLPQEIADIMNAHAVGPWQLLAITVVIFLILGCLIDPMGMILLTLPVFLPMFESSGFDMVWFGILIVKFVEIGLLTPPLGLNVFAVKSLERDIPLGVIFRGVGWFLLCELIVVAILCAFPGITQIL</sequence>
<accession>A0A1P8UN52</accession>
<comment type="function">
    <text evidence="7">Part of the tripartite ATP-independent periplasmic (TRAP) transport system.</text>
</comment>
<keyword evidence="5" id="KW-1133">Transmembrane helix</keyword>
<dbReference type="Proteomes" id="UP000187059">
    <property type="component" value="Plasmid pPABY1"/>
</dbReference>
<evidence type="ECO:0000256" key="2">
    <source>
        <dbReference type="ARBA" id="ARBA00022475"/>
    </source>
</evidence>
<keyword evidence="9" id="KW-0614">Plasmid</keyword>
<dbReference type="RefSeq" id="WP_076694920.1">
    <property type="nucleotide sequence ID" value="NZ_CP015091.1"/>
</dbReference>
<keyword evidence="10" id="KW-1185">Reference proteome</keyword>
<dbReference type="AlphaFoldDB" id="A0A1P8UN52"/>
<dbReference type="PANTHER" id="PTHR33362">
    <property type="entry name" value="SIALIC ACID TRAP TRANSPORTER PERMEASE PROTEIN SIAT-RELATED"/>
    <property type="match status" value="1"/>
</dbReference>
<evidence type="ECO:0000256" key="1">
    <source>
        <dbReference type="ARBA" id="ARBA00004429"/>
    </source>
</evidence>
<comment type="similarity">
    <text evidence="7">Belongs to the TRAP transporter large permease family.</text>
</comment>
<geneLocation type="plasmid" evidence="10">
    <name>ppaby1</name>
</geneLocation>
<evidence type="ECO:0000256" key="5">
    <source>
        <dbReference type="ARBA" id="ARBA00022989"/>
    </source>
</evidence>
<dbReference type="EMBL" id="CP015091">
    <property type="protein sequence ID" value="APZ50800.1"/>
    <property type="molecule type" value="Genomic_DNA"/>
</dbReference>
<name>A0A1P8UN52_9RHOB</name>
<evidence type="ECO:0000256" key="3">
    <source>
        <dbReference type="ARBA" id="ARBA00022519"/>
    </source>
</evidence>
<evidence type="ECO:0000256" key="7">
    <source>
        <dbReference type="RuleBase" id="RU369079"/>
    </source>
</evidence>
<gene>
    <name evidence="9" type="ORF">Ga0080574_TMP466</name>
</gene>